<dbReference type="InterPro" id="IPR058192">
    <property type="entry name" value="WHD_ROQ1-like"/>
</dbReference>
<evidence type="ECO:0000256" key="1">
    <source>
        <dbReference type="ARBA" id="ARBA00022614"/>
    </source>
</evidence>
<dbReference type="PROSITE" id="PS50104">
    <property type="entry name" value="TIR"/>
    <property type="match status" value="1"/>
</dbReference>
<dbReference type="InterPro" id="IPR027417">
    <property type="entry name" value="P-loop_NTPase"/>
</dbReference>
<evidence type="ECO:0000313" key="6">
    <source>
        <dbReference type="Proteomes" id="UP000087766"/>
    </source>
</evidence>
<dbReference type="GO" id="GO:0007165">
    <property type="term" value="P:signal transduction"/>
    <property type="evidence" value="ECO:0007669"/>
    <property type="project" value="InterPro"/>
</dbReference>
<sequence>MAVTSPSQATSYDVFLNFRGSDTRQGFTGYLYKALFDSGIHIFIDDEGIQSGQIIPESLKEAIKKSRIAITVLSPDYASSSFCLDELVTILECSKNSGLLVLPVFYKVPPGHVRHQRGSYGEAFAIHEQGLHPNMEKWKKALKDVANISGFPLDYGNEYEHELIKKIVERVIRFLNNDEKSLHVPDFLVGVGSQVEEIRNLLAVRDNGVNVNMIGIHGMGGVGKSTLACLVYNLITAGFEGSCFLQNVREEANKHGLKHLHSIILSQLVGMKEINVASEQQGISIIKNRLKRMKVLLILDDVEKHEQLQGIVGSADWFGPGSIVIITTRDKQLLASHGVKRTHEVKELNKRDALKLLKFKAFKMEEVDPSYKEVLNQVVTYASGIPLALEVIGSNLFGKSVQEWESAIRQYKRIPNNKILEILKVSFDSLGEEEKSVFLDIACCFKGYKLSEIEETLRALYDNCMKYHIGVLVEKSLIKISHDERVTFHDLIEDMGKRIDRQQSPREPGKRRRLWLQEDIIQVLKDKSGTSQIKIICLHFSISDVQVVEWDGITDMKSLKILIVRNGIFSQIWNYLPEGLKVLEWRA</sequence>
<dbReference type="Gene3D" id="1.10.8.430">
    <property type="entry name" value="Helical domain of apoptotic protease-activating factors"/>
    <property type="match status" value="1"/>
</dbReference>
<gene>
    <name evidence="7" type="primary">LOC106770853</name>
</gene>
<dbReference type="InterPro" id="IPR002182">
    <property type="entry name" value="NB-ARC"/>
</dbReference>
<evidence type="ECO:0000259" key="5">
    <source>
        <dbReference type="PROSITE" id="PS50104"/>
    </source>
</evidence>
<dbReference type="GO" id="GO:0043531">
    <property type="term" value="F:ADP binding"/>
    <property type="evidence" value="ECO:0007669"/>
    <property type="project" value="InterPro"/>
</dbReference>
<reference evidence="6" key="1">
    <citation type="journal article" date="2014" name="Nat. Commun.">
        <title>Genome sequence of mungbean and insights into evolution within Vigna species.</title>
        <authorList>
            <person name="Kang Y.J."/>
            <person name="Kim S.K."/>
            <person name="Kim M.Y."/>
            <person name="Lestari P."/>
            <person name="Kim K.H."/>
            <person name="Ha B.K."/>
            <person name="Jun T.H."/>
            <person name="Hwang W.J."/>
            <person name="Lee T."/>
            <person name="Lee J."/>
            <person name="Shim S."/>
            <person name="Yoon M.Y."/>
            <person name="Jang Y.E."/>
            <person name="Han K.S."/>
            <person name="Taeprayoon P."/>
            <person name="Yoon N."/>
            <person name="Somta P."/>
            <person name="Tanya P."/>
            <person name="Kim K.S."/>
            <person name="Gwag J.G."/>
            <person name="Moon J.K."/>
            <person name="Lee Y.H."/>
            <person name="Park B.S."/>
            <person name="Bombarely A."/>
            <person name="Doyle J.J."/>
            <person name="Jackson S.A."/>
            <person name="Schafleitner R."/>
            <person name="Srinives P."/>
            <person name="Varshney R.K."/>
            <person name="Lee S.H."/>
        </authorList>
    </citation>
    <scope>NUCLEOTIDE SEQUENCE [LARGE SCALE GENOMIC DNA]</scope>
    <source>
        <strain evidence="6">cv. VC1973A</strain>
    </source>
</reference>
<dbReference type="Gene3D" id="3.40.50.10140">
    <property type="entry name" value="Toll/interleukin-1 receptor homology (TIR) domain"/>
    <property type="match status" value="1"/>
</dbReference>
<dbReference type="InterPro" id="IPR035897">
    <property type="entry name" value="Toll_tir_struct_dom_sf"/>
</dbReference>
<dbReference type="Proteomes" id="UP000087766">
    <property type="component" value="Chromosome 1"/>
</dbReference>
<accession>A0A1S3V1W0</accession>
<dbReference type="Gramene" id="Vradi01g05950.1">
    <property type="protein sequence ID" value="Vradi01g05950.1"/>
    <property type="gene ID" value="Vradi01g05950"/>
</dbReference>
<dbReference type="RefSeq" id="XP_014512172.1">
    <property type="nucleotide sequence ID" value="XM_014656686.2"/>
</dbReference>
<dbReference type="SUPFAM" id="SSF46785">
    <property type="entry name" value="Winged helix' DNA-binding domain"/>
    <property type="match status" value="1"/>
</dbReference>
<dbReference type="Pfam" id="PF23282">
    <property type="entry name" value="WHD_ROQ1"/>
    <property type="match status" value="1"/>
</dbReference>
<dbReference type="KEGG" id="vra:106770853"/>
<dbReference type="SMART" id="SM00255">
    <property type="entry name" value="TIR"/>
    <property type="match status" value="1"/>
</dbReference>
<reference evidence="7" key="2">
    <citation type="submission" date="2025-08" db="UniProtKB">
        <authorList>
            <consortium name="RefSeq"/>
        </authorList>
    </citation>
    <scope>IDENTIFICATION</scope>
    <source>
        <tissue evidence="7">Leaf</tissue>
    </source>
</reference>
<dbReference type="InterPro" id="IPR003593">
    <property type="entry name" value="AAA+_ATPase"/>
</dbReference>
<dbReference type="SMART" id="SM00382">
    <property type="entry name" value="AAA"/>
    <property type="match status" value="1"/>
</dbReference>
<dbReference type="FunFam" id="3.40.50.10140:FF:000007">
    <property type="entry name" value="Disease resistance protein (TIR-NBS-LRR class)"/>
    <property type="match status" value="1"/>
</dbReference>
<dbReference type="GO" id="GO:0006952">
    <property type="term" value="P:defense response"/>
    <property type="evidence" value="ECO:0007669"/>
    <property type="project" value="UniProtKB-KW"/>
</dbReference>
<dbReference type="InterPro" id="IPR042197">
    <property type="entry name" value="Apaf_helical"/>
</dbReference>
<evidence type="ECO:0000256" key="4">
    <source>
        <dbReference type="ARBA" id="ARBA00023027"/>
    </source>
</evidence>
<dbReference type="InterPro" id="IPR036390">
    <property type="entry name" value="WH_DNA-bd_sf"/>
</dbReference>
<dbReference type="PANTHER" id="PTHR11017">
    <property type="entry name" value="LEUCINE-RICH REPEAT-CONTAINING PROTEIN"/>
    <property type="match status" value="1"/>
</dbReference>
<dbReference type="InterPro" id="IPR044974">
    <property type="entry name" value="Disease_R_plants"/>
</dbReference>
<evidence type="ECO:0000313" key="7">
    <source>
        <dbReference type="RefSeq" id="XP_014512172.1"/>
    </source>
</evidence>
<dbReference type="InterPro" id="IPR000157">
    <property type="entry name" value="TIR_dom"/>
</dbReference>
<evidence type="ECO:0000256" key="2">
    <source>
        <dbReference type="ARBA" id="ARBA00022737"/>
    </source>
</evidence>
<keyword evidence="6" id="KW-1185">Reference proteome</keyword>
<evidence type="ECO:0000256" key="3">
    <source>
        <dbReference type="ARBA" id="ARBA00022821"/>
    </source>
</evidence>
<feature type="domain" description="TIR" evidence="5">
    <location>
        <begin position="10"/>
        <end position="175"/>
    </location>
</feature>
<dbReference type="SUPFAM" id="SSF52540">
    <property type="entry name" value="P-loop containing nucleoside triphosphate hydrolases"/>
    <property type="match status" value="1"/>
</dbReference>
<dbReference type="OrthoDB" id="1357022at2759"/>
<dbReference type="SUPFAM" id="SSF52200">
    <property type="entry name" value="Toll/Interleukin receptor TIR domain"/>
    <property type="match status" value="1"/>
</dbReference>
<dbReference type="SMR" id="A0A1S3V1W0"/>
<dbReference type="PANTHER" id="PTHR11017:SF431">
    <property type="entry name" value="ADP-RIBOSYL CYCLASE_CYCLIC ADP-RIBOSE HYDROLASE"/>
    <property type="match status" value="1"/>
</dbReference>
<keyword evidence="4" id="KW-0520">NAD</keyword>
<dbReference type="GeneID" id="106770853"/>
<protein>
    <submittedName>
        <fullName evidence="7">TMV resistance protein N-like</fullName>
    </submittedName>
</protein>
<keyword evidence="2" id="KW-0677">Repeat</keyword>
<dbReference type="Gene3D" id="3.40.50.300">
    <property type="entry name" value="P-loop containing nucleotide triphosphate hydrolases"/>
    <property type="match status" value="1"/>
</dbReference>
<dbReference type="AlphaFoldDB" id="A0A1S3V1W0"/>
<dbReference type="PRINTS" id="PR00364">
    <property type="entry name" value="DISEASERSIST"/>
</dbReference>
<keyword evidence="1" id="KW-0433">Leucine-rich repeat</keyword>
<organism evidence="6 7">
    <name type="scientific">Vigna radiata var. radiata</name>
    <name type="common">Mung bean</name>
    <name type="synonym">Phaseolus aureus</name>
    <dbReference type="NCBI Taxonomy" id="3916"/>
    <lineage>
        <taxon>Eukaryota</taxon>
        <taxon>Viridiplantae</taxon>
        <taxon>Streptophyta</taxon>
        <taxon>Embryophyta</taxon>
        <taxon>Tracheophyta</taxon>
        <taxon>Spermatophyta</taxon>
        <taxon>Magnoliopsida</taxon>
        <taxon>eudicotyledons</taxon>
        <taxon>Gunneridae</taxon>
        <taxon>Pentapetalae</taxon>
        <taxon>rosids</taxon>
        <taxon>fabids</taxon>
        <taxon>Fabales</taxon>
        <taxon>Fabaceae</taxon>
        <taxon>Papilionoideae</taxon>
        <taxon>50 kb inversion clade</taxon>
        <taxon>NPAAA clade</taxon>
        <taxon>indigoferoid/millettioid clade</taxon>
        <taxon>Phaseoleae</taxon>
        <taxon>Vigna</taxon>
    </lineage>
</organism>
<name>A0A1S3V1W0_VIGRR</name>
<dbReference type="Pfam" id="PF00931">
    <property type="entry name" value="NB-ARC"/>
    <property type="match status" value="1"/>
</dbReference>
<dbReference type="Pfam" id="PF01582">
    <property type="entry name" value="TIR"/>
    <property type="match status" value="1"/>
</dbReference>
<proteinExistence type="predicted"/>
<keyword evidence="3" id="KW-0611">Plant defense</keyword>